<evidence type="ECO:0000256" key="6">
    <source>
        <dbReference type="PROSITE-ProRule" id="PRU00205"/>
    </source>
</evidence>
<sequence length="432" mass="50572">MTSKTTSNGVLNTEPQPITSLEDQKYHDSFLALIERNQIPLSRNLLVLLYSLHFLSSNASPIHKYTSKFITLQNVIGFNDRAQPIYDIDISDAFNVLHWIIVITFLRSFLMKYCFEPFASRYCNIHSKKAKTRFAEQSWSFTYYSASFIYGVVLYWNSSYFNNLDQVYISWPNHYMSFAFKNYYLTSMGFWLQQIFVLNVEKPRKDHYQMFSHHIITCLLIVGSYYYYFYRIGHLILMLMDSVDIFLSAAKMLKYAGFPTACDAMFVVFLVSWIVLRHGLYNYIYLHAWKESTTLMASGRCIEGYAQKRCWTPALVNYFLGLLGGLQIITCIWMYLIFKVAYKVVTGKGAEDVRSDEDDTDVESAGEAEGYKEEEDEDYEFEEEDEEEEEEEVDEVDEELFDEEKIMDDRDSLSSSSETTLDEKKETINRST</sequence>
<keyword evidence="10" id="KW-0808">Transferase</keyword>
<keyword evidence="10" id="KW-0012">Acyltransferase</keyword>
<evidence type="ECO:0000313" key="11">
    <source>
        <dbReference type="Proteomes" id="UP000253472"/>
    </source>
</evidence>
<dbReference type="InterPro" id="IPR006634">
    <property type="entry name" value="TLC-dom"/>
</dbReference>
<evidence type="ECO:0000259" key="9">
    <source>
        <dbReference type="PROSITE" id="PS50922"/>
    </source>
</evidence>
<feature type="region of interest" description="Disordered" evidence="7">
    <location>
        <begin position="353"/>
        <end position="432"/>
    </location>
</feature>
<evidence type="ECO:0000256" key="1">
    <source>
        <dbReference type="ARBA" id="ARBA00004141"/>
    </source>
</evidence>
<proteinExistence type="inferred from homology"/>
<keyword evidence="5 6" id="KW-0472">Membrane</keyword>
<feature type="compositionally biased region" description="Basic and acidic residues" evidence="7">
    <location>
        <begin position="403"/>
        <end position="412"/>
    </location>
</feature>
<dbReference type="GO" id="GO:0046513">
    <property type="term" value="P:ceramide biosynthetic process"/>
    <property type="evidence" value="ECO:0007669"/>
    <property type="project" value="InterPro"/>
</dbReference>
<dbReference type="AlphaFoldDB" id="A0A367YFD3"/>
<dbReference type="Proteomes" id="UP000253472">
    <property type="component" value="Unassembled WGS sequence"/>
</dbReference>
<comment type="caution">
    <text evidence="10">The sequence shown here is derived from an EMBL/GenBank/DDBJ whole genome shotgun (WGS) entry which is preliminary data.</text>
</comment>
<protein>
    <submittedName>
        <fullName evidence="10">Sphingosine N-acyltransferase lag1</fullName>
    </submittedName>
</protein>
<dbReference type="STRING" id="5486.A0A367YFD3"/>
<dbReference type="PIRSF" id="PIRSF005225">
    <property type="entry name" value="LAG1_LAC1"/>
    <property type="match status" value="1"/>
</dbReference>
<keyword evidence="3 6" id="KW-0812">Transmembrane</keyword>
<dbReference type="PROSITE" id="PS50922">
    <property type="entry name" value="TLC"/>
    <property type="match status" value="1"/>
</dbReference>
<accession>A0A367YFD3</accession>
<evidence type="ECO:0000256" key="3">
    <source>
        <dbReference type="ARBA" id="ARBA00022692"/>
    </source>
</evidence>
<feature type="transmembrane region" description="Helical" evidence="8">
    <location>
        <begin position="141"/>
        <end position="158"/>
    </location>
</feature>
<feature type="transmembrane region" description="Helical" evidence="8">
    <location>
        <begin position="178"/>
        <end position="198"/>
    </location>
</feature>
<dbReference type="OrthoDB" id="537032at2759"/>
<evidence type="ECO:0000256" key="5">
    <source>
        <dbReference type="ARBA" id="ARBA00023136"/>
    </source>
</evidence>
<reference evidence="10 11" key="1">
    <citation type="submission" date="2018-06" db="EMBL/GenBank/DDBJ databases">
        <title>Whole genome sequencing of Candida tropicalis (genome annotated by CSBL at Korea University).</title>
        <authorList>
            <person name="Ahn J."/>
        </authorList>
    </citation>
    <scope>NUCLEOTIDE SEQUENCE [LARGE SCALE GENOMIC DNA]</scope>
    <source>
        <strain evidence="10 11">ATCC 20962</strain>
    </source>
</reference>
<dbReference type="GO" id="GO:0050291">
    <property type="term" value="F:sphingosine N-acyltransferase activity"/>
    <property type="evidence" value="ECO:0007669"/>
    <property type="project" value="InterPro"/>
</dbReference>
<gene>
    <name evidence="10" type="primary">lag1_0</name>
    <name evidence="10" type="ORF">Cantr_00086</name>
</gene>
<evidence type="ECO:0000256" key="8">
    <source>
        <dbReference type="SAM" id="Phobius"/>
    </source>
</evidence>
<keyword evidence="4 8" id="KW-1133">Transmembrane helix</keyword>
<dbReference type="GO" id="GO:0016020">
    <property type="term" value="C:membrane"/>
    <property type="evidence" value="ECO:0007669"/>
    <property type="project" value="UniProtKB-SubCell"/>
</dbReference>
<dbReference type="SMART" id="SM00724">
    <property type="entry name" value="TLC"/>
    <property type="match status" value="1"/>
</dbReference>
<dbReference type="Pfam" id="PF03798">
    <property type="entry name" value="TRAM_LAG1_CLN8"/>
    <property type="match status" value="1"/>
</dbReference>
<evidence type="ECO:0000256" key="2">
    <source>
        <dbReference type="ARBA" id="ARBA00009808"/>
    </source>
</evidence>
<feature type="transmembrane region" description="Helical" evidence="8">
    <location>
        <begin position="210"/>
        <end position="229"/>
    </location>
</feature>
<comment type="subcellular location">
    <subcellularLocation>
        <location evidence="1">Membrane</location>
        <topology evidence="1">Multi-pass membrane protein</topology>
    </subcellularLocation>
</comment>
<name>A0A367YFD3_9ASCO</name>
<evidence type="ECO:0000256" key="4">
    <source>
        <dbReference type="ARBA" id="ARBA00022989"/>
    </source>
</evidence>
<feature type="transmembrane region" description="Helical" evidence="8">
    <location>
        <begin position="318"/>
        <end position="338"/>
    </location>
</feature>
<evidence type="ECO:0000256" key="7">
    <source>
        <dbReference type="SAM" id="MobiDB-lite"/>
    </source>
</evidence>
<comment type="similarity">
    <text evidence="2">Belongs to the sphingosine N-acyltransferase family.</text>
</comment>
<feature type="compositionally biased region" description="Basic and acidic residues" evidence="7">
    <location>
        <begin position="421"/>
        <end position="432"/>
    </location>
</feature>
<dbReference type="InterPro" id="IPR016439">
    <property type="entry name" value="Lag1/Lac1-like"/>
</dbReference>
<keyword evidence="11" id="KW-1185">Reference proteome</keyword>
<dbReference type="EMBL" id="QLNQ01000022">
    <property type="protein sequence ID" value="RCK64558.1"/>
    <property type="molecule type" value="Genomic_DNA"/>
</dbReference>
<dbReference type="PANTHER" id="PTHR12560">
    <property type="entry name" value="LONGEVITY ASSURANCE FACTOR 1 LAG1"/>
    <property type="match status" value="1"/>
</dbReference>
<evidence type="ECO:0000313" key="10">
    <source>
        <dbReference type="EMBL" id="RCK64558.1"/>
    </source>
</evidence>
<feature type="domain" description="TLC" evidence="9">
    <location>
        <begin position="132"/>
        <end position="346"/>
    </location>
</feature>
<feature type="transmembrane region" description="Helical" evidence="8">
    <location>
        <begin position="265"/>
        <end position="286"/>
    </location>
</feature>
<feature type="compositionally biased region" description="Acidic residues" evidence="7">
    <location>
        <begin position="354"/>
        <end position="402"/>
    </location>
</feature>
<dbReference type="PANTHER" id="PTHR12560:SF0">
    <property type="entry name" value="LD18904P"/>
    <property type="match status" value="1"/>
</dbReference>
<organism evidence="10 11">
    <name type="scientific">Candida viswanathii</name>
    <dbReference type="NCBI Taxonomy" id="5486"/>
    <lineage>
        <taxon>Eukaryota</taxon>
        <taxon>Fungi</taxon>
        <taxon>Dikarya</taxon>
        <taxon>Ascomycota</taxon>
        <taxon>Saccharomycotina</taxon>
        <taxon>Pichiomycetes</taxon>
        <taxon>Debaryomycetaceae</taxon>
        <taxon>Candida/Lodderomyces clade</taxon>
        <taxon>Candida</taxon>
    </lineage>
</organism>